<dbReference type="GO" id="GO:0005886">
    <property type="term" value="C:plasma membrane"/>
    <property type="evidence" value="ECO:0007669"/>
    <property type="project" value="TreeGrafter"/>
</dbReference>
<dbReference type="Gene3D" id="3.40.50.300">
    <property type="entry name" value="P-loop containing nucleotide triphosphate hydrolases"/>
    <property type="match status" value="1"/>
</dbReference>
<dbReference type="InterPro" id="IPR003439">
    <property type="entry name" value="ABC_transporter-like_ATP-bd"/>
</dbReference>
<evidence type="ECO:0000256" key="2">
    <source>
        <dbReference type="ARBA" id="ARBA00022448"/>
    </source>
</evidence>
<dbReference type="CDD" id="cd03255">
    <property type="entry name" value="ABC_MJ0796_LolCDE_FtsE"/>
    <property type="match status" value="1"/>
</dbReference>
<keyword evidence="7" id="KW-1185">Reference proteome</keyword>
<dbReference type="GO" id="GO:0005524">
    <property type="term" value="F:ATP binding"/>
    <property type="evidence" value="ECO:0007669"/>
    <property type="project" value="UniProtKB-KW"/>
</dbReference>
<dbReference type="RefSeq" id="WP_191160656.1">
    <property type="nucleotide sequence ID" value="NZ_JACXAI010000031.1"/>
</dbReference>
<protein>
    <submittedName>
        <fullName evidence="6">ABC transporter ATP-binding protein</fullName>
    </submittedName>
</protein>
<dbReference type="InterPro" id="IPR027417">
    <property type="entry name" value="P-loop_NTPase"/>
</dbReference>
<accession>A0A926NIQ9</accession>
<reference evidence="6" key="1">
    <citation type="submission" date="2020-09" db="EMBL/GenBank/DDBJ databases">
        <title>A novel bacterium of genus Bacillus, isolated from South China Sea.</title>
        <authorList>
            <person name="Huang H."/>
            <person name="Mo K."/>
            <person name="Hu Y."/>
        </authorList>
    </citation>
    <scope>NUCLEOTIDE SEQUENCE</scope>
    <source>
        <strain evidence="6">IB182487</strain>
    </source>
</reference>
<keyword evidence="3" id="KW-0547">Nucleotide-binding</keyword>
<dbReference type="InterPro" id="IPR017871">
    <property type="entry name" value="ABC_transporter-like_CS"/>
</dbReference>
<evidence type="ECO:0000256" key="1">
    <source>
        <dbReference type="ARBA" id="ARBA00005417"/>
    </source>
</evidence>
<evidence type="ECO:0000259" key="5">
    <source>
        <dbReference type="PROSITE" id="PS50893"/>
    </source>
</evidence>
<dbReference type="InterPro" id="IPR017911">
    <property type="entry name" value="MacB-like_ATP-bd"/>
</dbReference>
<keyword evidence="2" id="KW-0813">Transport</keyword>
<evidence type="ECO:0000256" key="3">
    <source>
        <dbReference type="ARBA" id="ARBA00022741"/>
    </source>
</evidence>
<dbReference type="PROSITE" id="PS50893">
    <property type="entry name" value="ABC_TRANSPORTER_2"/>
    <property type="match status" value="1"/>
</dbReference>
<dbReference type="InterPro" id="IPR003593">
    <property type="entry name" value="AAA+_ATPase"/>
</dbReference>
<evidence type="ECO:0000256" key="4">
    <source>
        <dbReference type="ARBA" id="ARBA00022840"/>
    </source>
</evidence>
<comment type="similarity">
    <text evidence="1">Belongs to the ABC transporter superfamily.</text>
</comment>
<dbReference type="AlphaFoldDB" id="A0A926NIQ9"/>
<feature type="domain" description="ABC transporter" evidence="5">
    <location>
        <begin position="2"/>
        <end position="232"/>
    </location>
</feature>
<keyword evidence="4 6" id="KW-0067">ATP-binding</keyword>
<dbReference type="PROSITE" id="PS00211">
    <property type="entry name" value="ABC_TRANSPORTER_1"/>
    <property type="match status" value="1"/>
</dbReference>
<dbReference type="GO" id="GO:0022857">
    <property type="term" value="F:transmembrane transporter activity"/>
    <property type="evidence" value="ECO:0007669"/>
    <property type="project" value="UniProtKB-ARBA"/>
</dbReference>
<dbReference type="GO" id="GO:0016887">
    <property type="term" value="F:ATP hydrolysis activity"/>
    <property type="evidence" value="ECO:0007669"/>
    <property type="project" value="InterPro"/>
</dbReference>
<dbReference type="SMART" id="SM00382">
    <property type="entry name" value="AAA"/>
    <property type="match status" value="1"/>
</dbReference>
<dbReference type="EMBL" id="JACXAI010000031">
    <property type="protein sequence ID" value="MBD1382449.1"/>
    <property type="molecule type" value="Genomic_DNA"/>
</dbReference>
<evidence type="ECO:0000313" key="6">
    <source>
        <dbReference type="EMBL" id="MBD1382449.1"/>
    </source>
</evidence>
<dbReference type="PANTHER" id="PTHR24220">
    <property type="entry name" value="IMPORT ATP-BINDING PROTEIN"/>
    <property type="match status" value="1"/>
</dbReference>
<dbReference type="SUPFAM" id="SSF52540">
    <property type="entry name" value="P-loop containing nucleoside triphosphate hydrolases"/>
    <property type="match status" value="1"/>
</dbReference>
<sequence length="232" mass="25714">MIELQNVTKTYKIGGNTNYALHNVSFQIQPNEFVGIIGKSGSGKSTLLNMLTGIDFPSSGSIHINGTELSSLSNRRLTKWRSSNIGIVFQSFHLIPTLTLLENVMLPMELSRGVSRKARKRRASELLESVGLKERIHYFPDYVSGGEKQRAAIARALANDPPLLMADEPTGNLDSENSQSIFALFEQLVGEGKTIVMVTHDQDLAERVSRTIHVKDGKVSGDNRIQDHERLI</sequence>
<comment type="caution">
    <text evidence="6">The sequence shown here is derived from an EMBL/GenBank/DDBJ whole genome shotgun (WGS) entry which is preliminary data.</text>
</comment>
<dbReference type="Pfam" id="PF00005">
    <property type="entry name" value="ABC_tran"/>
    <property type="match status" value="1"/>
</dbReference>
<evidence type="ECO:0000313" key="7">
    <source>
        <dbReference type="Proteomes" id="UP000626844"/>
    </source>
</evidence>
<dbReference type="Proteomes" id="UP000626844">
    <property type="component" value="Unassembled WGS sequence"/>
</dbReference>
<proteinExistence type="inferred from homology"/>
<name>A0A926NIQ9_9BACI</name>
<organism evidence="6 7">
    <name type="scientific">Metabacillus arenae</name>
    <dbReference type="NCBI Taxonomy" id="2771434"/>
    <lineage>
        <taxon>Bacteria</taxon>
        <taxon>Bacillati</taxon>
        <taxon>Bacillota</taxon>
        <taxon>Bacilli</taxon>
        <taxon>Bacillales</taxon>
        <taxon>Bacillaceae</taxon>
        <taxon>Metabacillus</taxon>
    </lineage>
</organism>
<dbReference type="GO" id="GO:0098796">
    <property type="term" value="C:membrane protein complex"/>
    <property type="evidence" value="ECO:0007669"/>
    <property type="project" value="UniProtKB-ARBA"/>
</dbReference>
<dbReference type="FunFam" id="3.40.50.300:FF:000032">
    <property type="entry name" value="Export ABC transporter ATP-binding protein"/>
    <property type="match status" value="1"/>
</dbReference>
<gene>
    <name evidence="6" type="ORF">IC621_19735</name>
</gene>
<dbReference type="InterPro" id="IPR015854">
    <property type="entry name" value="ABC_transpr_LolD-like"/>
</dbReference>